<dbReference type="PROSITE" id="PS00687">
    <property type="entry name" value="ALDEHYDE_DEHYDR_GLU"/>
    <property type="match status" value="1"/>
</dbReference>
<comment type="similarity">
    <text evidence="1 6">Belongs to the aldehyde dehydrogenase family.</text>
</comment>
<comment type="caution">
    <text evidence="8">The sequence shown here is derived from an EMBL/GenBank/DDBJ whole genome shotgun (WGS) entry which is preliminary data.</text>
</comment>
<dbReference type="InterPro" id="IPR029510">
    <property type="entry name" value="Ald_DH_CS_GLU"/>
</dbReference>
<keyword evidence="9" id="KW-1185">Reference proteome</keyword>
<dbReference type="GO" id="GO:0004029">
    <property type="term" value="F:aldehyde dehydrogenase (NAD+) activity"/>
    <property type="evidence" value="ECO:0007669"/>
    <property type="project" value="UniProtKB-EC"/>
</dbReference>
<dbReference type="OrthoDB" id="310895at2759"/>
<keyword evidence="2 6" id="KW-0560">Oxidoreductase</keyword>
<evidence type="ECO:0000313" key="8">
    <source>
        <dbReference type="EMBL" id="OQD73564.1"/>
    </source>
</evidence>
<dbReference type="EMBL" id="MDYL01000014">
    <property type="protein sequence ID" value="OQD73564.1"/>
    <property type="molecule type" value="Genomic_DNA"/>
</dbReference>
<feature type="active site" evidence="5">
    <location>
        <position position="232"/>
    </location>
</feature>
<dbReference type="Proteomes" id="UP000191522">
    <property type="component" value="Unassembled WGS sequence"/>
</dbReference>
<evidence type="ECO:0000313" key="9">
    <source>
        <dbReference type="Proteomes" id="UP000191522"/>
    </source>
</evidence>
<dbReference type="InterPro" id="IPR016162">
    <property type="entry name" value="Ald_DH_N"/>
</dbReference>
<evidence type="ECO:0000256" key="6">
    <source>
        <dbReference type="RuleBase" id="RU003345"/>
    </source>
</evidence>
<dbReference type="InterPro" id="IPR016163">
    <property type="entry name" value="Ald_DH_C"/>
</dbReference>
<evidence type="ECO:0000256" key="4">
    <source>
        <dbReference type="ARBA" id="ARBA00049194"/>
    </source>
</evidence>
<name>A0A1V6P991_PENDC</name>
<evidence type="ECO:0000256" key="3">
    <source>
        <dbReference type="ARBA" id="ARBA00024226"/>
    </source>
</evidence>
<evidence type="ECO:0000259" key="7">
    <source>
        <dbReference type="Pfam" id="PF00171"/>
    </source>
</evidence>
<sequence>MSNHIRTINPATHEVIFDQPGTSLEDASKIAKASKLAFESYRNLSLGERKDIVKRALAILATKYDELAKELTMQMGRPIRYCVGEIKTAVLRSEYLLQIAGESLADLPGQPQAGFKRMVKRVPIGPILIAGAWNYPYLTTVNALIPALLAGNSVLLRPSPQTPLFGNRLSEIFTEAGLPSNVLQVIHIGSLDVLDQVAQLPEIQSISFTGSTAGGIRLREATAKLVKPVNLELGGNDPAYVRADADPKSVAENLVDGAVFNSGQSCCSVERVYVHEKIYNEFVRCVQAELATYKLGDPQDTTTTTGPVISAAAKVKIQSHIDDALSKGAVDITPENDTFALAKSALKGNFMAPVVLTNVNHSMITMKEETFGPVMPIMKVSSDEEAVSLMNDSDYGLTASVWTKDIARGEELIDSIEAGTVFINRCDYPAPDLAWTGWKSSGLGCTLGPCAYDGFTKLKSYHIKYAS</sequence>
<dbReference type="EC" id="1.2.1.3" evidence="3"/>
<dbReference type="SUPFAM" id="SSF53720">
    <property type="entry name" value="ALDH-like"/>
    <property type="match status" value="1"/>
</dbReference>
<proteinExistence type="inferred from homology"/>
<dbReference type="AlphaFoldDB" id="A0A1V6P991"/>
<dbReference type="PANTHER" id="PTHR11699">
    <property type="entry name" value="ALDEHYDE DEHYDROGENASE-RELATED"/>
    <property type="match status" value="1"/>
</dbReference>
<accession>A0A1V6P991</accession>
<evidence type="ECO:0000256" key="2">
    <source>
        <dbReference type="ARBA" id="ARBA00023002"/>
    </source>
</evidence>
<dbReference type="OMA" id="DFTHNEN"/>
<dbReference type="STRING" id="69771.A0A1V6P991"/>
<dbReference type="Gene3D" id="3.40.309.10">
    <property type="entry name" value="Aldehyde Dehydrogenase, Chain A, domain 2"/>
    <property type="match status" value="1"/>
</dbReference>
<organism evidence="8 9">
    <name type="scientific">Penicillium decumbens</name>
    <dbReference type="NCBI Taxonomy" id="69771"/>
    <lineage>
        <taxon>Eukaryota</taxon>
        <taxon>Fungi</taxon>
        <taxon>Dikarya</taxon>
        <taxon>Ascomycota</taxon>
        <taxon>Pezizomycotina</taxon>
        <taxon>Eurotiomycetes</taxon>
        <taxon>Eurotiomycetidae</taxon>
        <taxon>Eurotiales</taxon>
        <taxon>Aspergillaceae</taxon>
        <taxon>Penicillium</taxon>
    </lineage>
</organism>
<dbReference type="CDD" id="cd07102">
    <property type="entry name" value="ALDH_EDX86601"/>
    <property type="match status" value="1"/>
</dbReference>
<feature type="domain" description="Aldehyde dehydrogenase" evidence="7">
    <location>
        <begin position="3"/>
        <end position="460"/>
    </location>
</feature>
<dbReference type="FunFam" id="3.40.309.10:FF:000009">
    <property type="entry name" value="Aldehyde dehydrogenase A"/>
    <property type="match status" value="1"/>
</dbReference>
<reference evidence="9" key="1">
    <citation type="journal article" date="2017" name="Nat. Microbiol.">
        <title>Global analysis of biosynthetic gene clusters reveals vast potential of secondary metabolite production in Penicillium species.</title>
        <authorList>
            <person name="Nielsen J.C."/>
            <person name="Grijseels S."/>
            <person name="Prigent S."/>
            <person name="Ji B."/>
            <person name="Dainat J."/>
            <person name="Nielsen K.F."/>
            <person name="Frisvad J.C."/>
            <person name="Workman M."/>
            <person name="Nielsen J."/>
        </authorList>
    </citation>
    <scope>NUCLEOTIDE SEQUENCE [LARGE SCALE GENOMIC DNA]</scope>
    <source>
        <strain evidence="9">IBT 11843</strain>
    </source>
</reference>
<dbReference type="Gene3D" id="3.40.605.10">
    <property type="entry name" value="Aldehyde Dehydrogenase, Chain A, domain 1"/>
    <property type="match status" value="1"/>
</dbReference>
<gene>
    <name evidence="8" type="ORF">PENDEC_c014G04326</name>
</gene>
<dbReference type="InterPro" id="IPR016161">
    <property type="entry name" value="Ald_DH/histidinol_DH"/>
</dbReference>
<dbReference type="Pfam" id="PF00171">
    <property type="entry name" value="Aldedh"/>
    <property type="match status" value="1"/>
</dbReference>
<dbReference type="InterPro" id="IPR015590">
    <property type="entry name" value="Aldehyde_DH_dom"/>
</dbReference>
<evidence type="ECO:0000256" key="5">
    <source>
        <dbReference type="PROSITE-ProRule" id="PRU10007"/>
    </source>
</evidence>
<evidence type="ECO:0000256" key="1">
    <source>
        <dbReference type="ARBA" id="ARBA00009986"/>
    </source>
</evidence>
<protein>
    <recommendedName>
        <fullName evidence="3">aldehyde dehydrogenase (NAD(+))</fullName>
        <ecNumber evidence="3">1.2.1.3</ecNumber>
    </recommendedName>
</protein>
<comment type="catalytic activity">
    <reaction evidence="4">
        <text>an aldehyde + NAD(+) + H2O = a carboxylate + NADH + 2 H(+)</text>
        <dbReference type="Rhea" id="RHEA:16185"/>
        <dbReference type="ChEBI" id="CHEBI:15377"/>
        <dbReference type="ChEBI" id="CHEBI:15378"/>
        <dbReference type="ChEBI" id="CHEBI:17478"/>
        <dbReference type="ChEBI" id="CHEBI:29067"/>
        <dbReference type="ChEBI" id="CHEBI:57540"/>
        <dbReference type="ChEBI" id="CHEBI:57945"/>
        <dbReference type="EC" id="1.2.1.3"/>
    </reaction>
</comment>